<feature type="compositionally biased region" description="Basic residues" evidence="3">
    <location>
        <begin position="261"/>
        <end position="275"/>
    </location>
</feature>
<accession>A0A8I6SC66</accession>
<dbReference type="InterPro" id="IPR036390">
    <property type="entry name" value="WH_DNA-bd_sf"/>
</dbReference>
<dbReference type="InterPro" id="IPR012677">
    <property type="entry name" value="Nucleotide-bd_a/b_plait_sf"/>
</dbReference>
<dbReference type="Proteomes" id="UP000494040">
    <property type="component" value="Unassembled WGS sequence"/>
</dbReference>
<dbReference type="SUPFAM" id="SSF54928">
    <property type="entry name" value="RNA-binding domain, RBD"/>
    <property type="match status" value="1"/>
</dbReference>
<dbReference type="Pfam" id="PF00076">
    <property type="entry name" value="RRM_1"/>
    <property type="match status" value="1"/>
</dbReference>
<evidence type="ECO:0000259" key="6">
    <source>
        <dbReference type="PROSITE" id="PS51939"/>
    </source>
</evidence>
<dbReference type="Pfam" id="PF08777">
    <property type="entry name" value="RRM_3"/>
    <property type="match status" value="1"/>
</dbReference>
<dbReference type="Gene3D" id="1.10.10.10">
    <property type="entry name" value="Winged helix-like DNA-binding domain superfamily/Winged helix DNA-binding domain"/>
    <property type="match status" value="1"/>
</dbReference>
<evidence type="ECO:0000313" key="8">
    <source>
        <dbReference type="Proteomes" id="UP000494040"/>
    </source>
</evidence>
<dbReference type="Gene3D" id="3.30.70.330">
    <property type="match status" value="2"/>
</dbReference>
<feature type="domain" description="RRM" evidence="4">
    <location>
        <begin position="104"/>
        <end position="190"/>
    </location>
</feature>
<dbReference type="EnsemblMetazoa" id="XM_014406914.2">
    <property type="protein sequence ID" value="XP_014262400.1"/>
    <property type="gene ID" value="LOC106674282"/>
</dbReference>
<feature type="region of interest" description="Disordered" evidence="3">
    <location>
        <begin position="200"/>
        <end position="275"/>
    </location>
</feature>
<dbReference type="SMART" id="SM00715">
    <property type="entry name" value="LA"/>
    <property type="match status" value="1"/>
</dbReference>
<feature type="domain" description="XRRM" evidence="6">
    <location>
        <begin position="350"/>
        <end position="458"/>
    </location>
</feature>
<keyword evidence="1 2" id="KW-0694">RNA-binding</keyword>
<evidence type="ECO:0000256" key="2">
    <source>
        <dbReference type="PROSITE-ProRule" id="PRU00332"/>
    </source>
</evidence>
<dbReference type="OMA" id="WCSLRNK"/>
<dbReference type="AlphaFoldDB" id="A0A8I6SC66"/>
<name>A0A8I6SC66_CIMLE</name>
<feature type="compositionally biased region" description="Basic and acidic residues" evidence="3">
    <location>
        <begin position="216"/>
        <end position="228"/>
    </location>
</feature>
<dbReference type="InterPro" id="IPR036388">
    <property type="entry name" value="WH-like_DNA-bd_sf"/>
</dbReference>
<organism evidence="7 8">
    <name type="scientific">Cimex lectularius</name>
    <name type="common">Bed bug</name>
    <name type="synonym">Acanthia lectularia</name>
    <dbReference type="NCBI Taxonomy" id="79782"/>
    <lineage>
        <taxon>Eukaryota</taxon>
        <taxon>Metazoa</taxon>
        <taxon>Ecdysozoa</taxon>
        <taxon>Arthropoda</taxon>
        <taxon>Hexapoda</taxon>
        <taxon>Insecta</taxon>
        <taxon>Pterygota</taxon>
        <taxon>Neoptera</taxon>
        <taxon>Paraneoptera</taxon>
        <taxon>Hemiptera</taxon>
        <taxon>Heteroptera</taxon>
        <taxon>Panheteroptera</taxon>
        <taxon>Cimicomorpha</taxon>
        <taxon>Cimicidae</taxon>
        <taxon>Cimex</taxon>
    </lineage>
</organism>
<evidence type="ECO:0000256" key="3">
    <source>
        <dbReference type="SAM" id="MobiDB-lite"/>
    </source>
</evidence>
<dbReference type="SMART" id="SM00360">
    <property type="entry name" value="RRM"/>
    <property type="match status" value="1"/>
</dbReference>
<dbReference type="GeneID" id="106674282"/>
<keyword evidence="8" id="KW-1185">Reference proteome</keyword>
<evidence type="ECO:0000259" key="4">
    <source>
        <dbReference type="PROSITE" id="PS50102"/>
    </source>
</evidence>
<dbReference type="RefSeq" id="XP_014262400.1">
    <property type="nucleotide sequence ID" value="XM_014406914.2"/>
</dbReference>
<evidence type="ECO:0000259" key="5">
    <source>
        <dbReference type="PROSITE" id="PS50961"/>
    </source>
</evidence>
<protein>
    <submittedName>
        <fullName evidence="7">Uncharacterized protein</fullName>
    </submittedName>
</protein>
<dbReference type="PROSITE" id="PS50102">
    <property type="entry name" value="RRM"/>
    <property type="match status" value="1"/>
</dbReference>
<dbReference type="PANTHER" id="PTHR10352">
    <property type="entry name" value="EUKARYOTIC TRANSLATION INITIATION FACTOR 3 SUBUNIT G"/>
    <property type="match status" value="1"/>
</dbReference>
<evidence type="ECO:0000313" key="7">
    <source>
        <dbReference type="EnsemblMetazoa" id="XP_014262400.1"/>
    </source>
</evidence>
<dbReference type="InterPro" id="IPR014886">
    <property type="entry name" value="La_xRRM"/>
</dbReference>
<dbReference type="InterPro" id="IPR035979">
    <property type="entry name" value="RBD_domain_sf"/>
</dbReference>
<dbReference type="PROSITE" id="PS51939">
    <property type="entry name" value="XRRM"/>
    <property type="match status" value="1"/>
</dbReference>
<dbReference type="InterPro" id="IPR006630">
    <property type="entry name" value="La_HTH"/>
</dbReference>
<dbReference type="OrthoDB" id="439993at2759"/>
<sequence>MEEVEEPKQKDRSRKKQLYASIRNLMEFYFSPSNLAKNNMTAELLKTKGSIELTEFLSYNKIRALTNNIKDLRKALKHSTELEVTDEMKVKPKNLVMKDNIDECTIYVEHVPPDADHDWLKEQFSIYGSVDYISIPKYSSSKKCKGFAFIEFSKPEFAEKAVEEYKKVGSYLSTAEMDPKHLLSIATYETKSEGQLLKENANVASQPCETKKRKADKTPEHHEEEVKAKKQKANFQPETEEADKLQEEVAEGEEVTEEVRKKKNRNKKKKAKKAKVTAETSGFQILSKKDWKHLRNKYLMTQREKTTMLKQHLRQLKQKQQDHTANKYREQEENNHNINQKNSNSTIPSEFTPGIIVKINMNEPVISRKQFKDEINVVSSAVKYVDVKEGAMTVYVRLKTEEDTRKFCEDAPWQEVEILKGEEELEYWKRIQKDREEKLNKPKVKQRGKEKLFKKAEKVLGHHITFN</sequence>
<dbReference type="PROSITE" id="PS50961">
    <property type="entry name" value="HTH_LA"/>
    <property type="match status" value="1"/>
</dbReference>
<feature type="domain" description="HTH La-type RNA-binding" evidence="5">
    <location>
        <begin position="12"/>
        <end position="101"/>
    </location>
</feature>
<dbReference type="CTD" id="51574"/>
<dbReference type="GO" id="GO:1990904">
    <property type="term" value="C:ribonucleoprotein complex"/>
    <property type="evidence" value="ECO:0007669"/>
    <property type="project" value="UniProtKB-UniRule"/>
</dbReference>
<dbReference type="SUPFAM" id="SSF46785">
    <property type="entry name" value="Winged helix' DNA-binding domain"/>
    <property type="match status" value="1"/>
</dbReference>
<proteinExistence type="predicted"/>
<evidence type="ECO:0000256" key="1">
    <source>
        <dbReference type="ARBA" id="ARBA00022884"/>
    </source>
</evidence>
<dbReference type="InterPro" id="IPR000504">
    <property type="entry name" value="RRM_dom"/>
</dbReference>
<dbReference type="GO" id="GO:0003723">
    <property type="term" value="F:RNA binding"/>
    <property type="evidence" value="ECO:0007669"/>
    <property type="project" value="UniProtKB-UniRule"/>
</dbReference>
<reference evidence="7" key="1">
    <citation type="submission" date="2022-01" db="UniProtKB">
        <authorList>
            <consortium name="EnsemblMetazoa"/>
        </authorList>
    </citation>
    <scope>IDENTIFICATION</scope>
</reference>
<dbReference type="KEGG" id="clec:106674282"/>